<reference evidence="1 2" key="1">
    <citation type="journal article" date="2020" name="Cell">
        <title>Large-Scale Comparative Analyses of Tick Genomes Elucidate Their Genetic Diversity and Vector Capacities.</title>
        <authorList>
            <consortium name="Tick Genome and Microbiome Consortium (TIGMIC)"/>
            <person name="Jia N."/>
            <person name="Wang J."/>
            <person name="Shi W."/>
            <person name="Du L."/>
            <person name="Sun Y."/>
            <person name="Zhan W."/>
            <person name="Jiang J.F."/>
            <person name="Wang Q."/>
            <person name="Zhang B."/>
            <person name="Ji P."/>
            <person name="Bell-Sakyi L."/>
            <person name="Cui X.M."/>
            <person name="Yuan T.T."/>
            <person name="Jiang B.G."/>
            <person name="Yang W.F."/>
            <person name="Lam T.T."/>
            <person name="Chang Q.C."/>
            <person name="Ding S.J."/>
            <person name="Wang X.J."/>
            <person name="Zhu J.G."/>
            <person name="Ruan X.D."/>
            <person name="Zhao L."/>
            <person name="Wei J.T."/>
            <person name="Ye R.Z."/>
            <person name="Que T.C."/>
            <person name="Du C.H."/>
            <person name="Zhou Y.H."/>
            <person name="Cheng J.X."/>
            <person name="Dai P.F."/>
            <person name="Guo W.B."/>
            <person name="Han X.H."/>
            <person name="Huang E.J."/>
            <person name="Li L.F."/>
            <person name="Wei W."/>
            <person name="Gao Y.C."/>
            <person name="Liu J.Z."/>
            <person name="Shao H.Z."/>
            <person name="Wang X."/>
            <person name="Wang C.C."/>
            <person name="Yang T.C."/>
            <person name="Huo Q.B."/>
            <person name="Li W."/>
            <person name="Chen H.Y."/>
            <person name="Chen S.E."/>
            <person name="Zhou L.G."/>
            <person name="Ni X.B."/>
            <person name="Tian J.H."/>
            <person name="Sheng Y."/>
            <person name="Liu T."/>
            <person name="Pan Y.S."/>
            <person name="Xia L.Y."/>
            <person name="Li J."/>
            <person name="Zhao F."/>
            <person name="Cao W.C."/>
        </authorList>
    </citation>
    <scope>NUCLEOTIDE SEQUENCE [LARGE SCALE GENOMIC DNA]</scope>
    <source>
        <strain evidence="1">Iper-2018</strain>
    </source>
</reference>
<accession>A0AC60PNV0</accession>
<comment type="caution">
    <text evidence="1">The sequence shown here is derived from an EMBL/GenBank/DDBJ whole genome shotgun (WGS) entry which is preliminary data.</text>
</comment>
<name>A0AC60PNV0_IXOPE</name>
<proteinExistence type="predicted"/>
<dbReference type="EMBL" id="JABSTQ010010192">
    <property type="protein sequence ID" value="KAG0422705.1"/>
    <property type="molecule type" value="Genomic_DNA"/>
</dbReference>
<keyword evidence="2" id="KW-1185">Reference proteome</keyword>
<evidence type="ECO:0000313" key="1">
    <source>
        <dbReference type="EMBL" id="KAG0422705.1"/>
    </source>
</evidence>
<protein>
    <submittedName>
        <fullName evidence="1">Uncharacterized protein</fullName>
    </submittedName>
</protein>
<sequence length="1966" mass="209814">MSRDNPDRTKLDAGRNIIGRSPGCQIVIDHKALSKEHACIEFNKNYLFLQDLGSTNKTKMGKATLVPNVQYKLEYEEDISLGGLKAQVLKHLESAATENDQGSDTCSESLLTAIQIPEDQQLGDIGGTPGDKGMAMDSSGSQTSTIPCSNSNDGSRTGLSKAPREAGDDGATGVTAVASTSGPRTDAASEAQSGDDFRLPLMPHIDCTQTESSERADSERSESFREEGDHGTPSASGCGNKGAEDVVEESDAEDGDRFDEKDYAFRNAETQGYARTEDLVIERDAEDGAHSDGKDDSSRNSATRAYKEGTGLDSADDEHCGPDGETRTRVRDSETNEAMPIFTKKDEGKDAEEPSTAVPPRLGPSTNLSRLLFADTEPAGDSFVLCAASQSDGDQTDDEEDFCAPTQTDAGSATPKVRPVDLKRSTPVSVNETPPLSPKSAIEETPPSSPSIVPESDPEDADDSMVTARHSLSLLESTGTSLFQDCEEYGDSEVILPVVGRSDKRKALLSSLKRSGGKLAKEHGRTTHREASQLKVLEEEPDSVNGNLVGEQRSKQSGAAKKLEYAGSTSSALAILEEESTPGDVSRCKSASEGASFSIPGVAPLQLSSLVSLSEETAESNKVVLDSTFTVGGSNATADSSVLSAMAEDCRETAEGALEEAGFQEADNKSRESSGPTELPNQSIDQTREKHESALDEEETQVSVVEDVKDTKGVSSGLEAEPAEPLRLSEEADVNESTLSEVAVEDAESEQVPKVPSLEATEDVLESNLEHENQTEATPLPFKLPKSPGRTKNADSEAADKVSKMTKKGSEKKVSSKKTETTKEVTLSLDVVQPPTRSRRSNAGARMKEFLSIEKRTAASGNFREDLASQEANKKEATPALKGQSIVEGGTSTQKKRGRKSTKEQMDEGIEAQELPSLPQPTEKLQLQPSASTVPESFSAANPAVEGKKTYQPFSRGIWDSQFQSTPYTSGTIDSCLSQAFPTFSQLMVGAGDDCRAADEMDEVAATGMDEQKKPPQQETKAPNVSMVVVDLDPKEVHPETIGSTRGSSGKMSKASSRSDTGPDRSENSLDAPVVQVMDAKVGQSKQRAANQDLEREEPQDLAVSEPLLEDAGCVPDSDETQDLDALIPAESTRPKWATRKSTPFVQVESAEDAGGSGDEFQDNSQTKKASGTKQVAAASRPSRNAVKPAPMATTSMVQDKQPSTLIKEALPARRRTRKQVLDVLVSESNDSPAVSEAGEKEPGDAIGDKEKSSRWLQSKRAASGDVEGPRSSRASHKVPRGKRGKNKAVSEIPDVTIPESDVAGSATEEVEDRKGIVRRKDGRPSSSLPGGIALQVEATASSGSRDSQPARSSRGRGRAQKVVDAPVSDVIKNDTAGFNEASAVDKDKVDPRSARLKGRMAPEAATRGSRLSQSSQSSQGHRRAQKAANAPVLDVSDAGTEESDEASAVDKKRDPTSSLSKRTTAPPAEQAVSGESRSSQSSQSNRGKRKTGKEIQDAPALDSDATDAGTEESQEASTAEKNERHSCFSRSKRTASQCPPSQLQGSQLSQVTRGKQKEAPPPSHSEEPREKQAYTRHRNKNLEKQLDSCEPTALFTDCNPRVVMVSLEEVLSFGRSSRSKQTARETAAEPVEGLRTKKAVEEGSTTRGRRSKEDESAELPKPVLRGGRRKVALVDVEKKPPSNNEEAEGVEEVAPSPKRRRGRPAQNAAVKVEAASQETSTSRGRKREGLPQDPSPSPLKKGRGGRAAATNVSSPKANVGAAQASKGRRSSSLKPRVMFTGLADTTGEEIVKSLGGLVAASPSTCTHLVTDKFRRTVKALSCIAKGIPILSMAWLDSCRASGSFVDHAPFLLKDKAAERTMKFNLEATLGRAASEGGILNGWSLHATPGVLPPPQDMKEIVSCAGGKYLAKMPTRCADKTIVVSCEEDRRTLAQAKKSGIPVVTAEFVLSGLLRYQLDVEKHTLT</sequence>
<dbReference type="Proteomes" id="UP000805193">
    <property type="component" value="Unassembled WGS sequence"/>
</dbReference>
<gene>
    <name evidence="1" type="ORF">HPB47_001496</name>
</gene>
<organism evidence="1 2">
    <name type="scientific">Ixodes persulcatus</name>
    <name type="common">Taiga tick</name>
    <dbReference type="NCBI Taxonomy" id="34615"/>
    <lineage>
        <taxon>Eukaryota</taxon>
        <taxon>Metazoa</taxon>
        <taxon>Ecdysozoa</taxon>
        <taxon>Arthropoda</taxon>
        <taxon>Chelicerata</taxon>
        <taxon>Arachnida</taxon>
        <taxon>Acari</taxon>
        <taxon>Parasitiformes</taxon>
        <taxon>Ixodida</taxon>
        <taxon>Ixodoidea</taxon>
        <taxon>Ixodidae</taxon>
        <taxon>Ixodinae</taxon>
        <taxon>Ixodes</taxon>
    </lineage>
</organism>
<evidence type="ECO:0000313" key="2">
    <source>
        <dbReference type="Proteomes" id="UP000805193"/>
    </source>
</evidence>